<proteinExistence type="predicted"/>
<evidence type="ECO:0000313" key="3">
    <source>
        <dbReference type="Proteomes" id="UP000249557"/>
    </source>
</evidence>
<feature type="domain" description="Phasin" evidence="1">
    <location>
        <begin position="68"/>
        <end position="165"/>
    </location>
</feature>
<sequence>MAAKANNKKKIVAKAAPATVLSSKPKANVSPFPVDPKMFAQAFPNFQTFKLETDMFKGNKQFDKMTQDAAAMGQEQMDAVSKSTAIFTKGMEDFIKTCMEIAQDAGEKSQSATKTIMACKTLNEFTDAQTRLAQASFDDFLSNMTKMSEKGVKLCTDVLEPINDQLGKSIKRATTNVAA</sequence>
<comment type="caution">
    <text evidence="2">The sequence shown here is derived from an EMBL/GenBank/DDBJ whole genome shotgun (WGS) entry which is preliminary data.</text>
</comment>
<dbReference type="Pfam" id="PF09361">
    <property type="entry name" value="Phasin_2"/>
    <property type="match status" value="1"/>
</dbReference>
<dbReference type="InterPro" id="IPR010127">
    <property type="entry name" value="Phasin_subfam-1"/>
</dbReference>
<evidence type="ECO:0000313" key="2">
    <source>
        <dbReference type="EMBL" id="PZO87886.1"/>
    </source>
</evidence>
<dbReference type="NCBIfam" id="TIGR01841">
    <property type="entry name" value="phasin"/>
    <property type="match status" value="1"/>
</dbReference>
<dbReference type="AlphaFoldDB" id="A0A2W5A2X7"/>
<dbReference type="Proteomes" id="UP000249557">
    <property type="component" value="Unassembled WGS sequence"/>
</dbReference>
<protein>
    <submittedName>
        <fullName evidence="2">Phasin family domain-containing protein</fullName>
    </submittedName>
</protein>
<name>A0A2W5A2X7_9BACT</name>
<dbReference type="InterPro" id="IPR018968">
    <property type="entry name" value="Phasin"/>
</dbReference>
<accession>A0A2W5A2X7</accession>
<dbReference type="EMBL" id="QFNK01000037">
    <property type="protein sequence ID" value="PZO87886.1"/>
    <property type="molecule type" value="Genomic_DNA"/>
</dbReference>
<reference evidence="2 3" key="1">
    <citation type="submission" date="2017-08" db="EMBL/GenBank/DDBJ databases">
        <title>Infants hospitalized years apart are colonized by the same room-sourced microbial strains.</title>
        <authorList>
            <person name="Brooks B."/>
            <person name="Olm M.R."/>
            <person name="Firek B.A."/>
            <person name="Baker R."/>
            <person name="Thomas B.C."/>
            <person name="Morowitz M.J."/>
            <person name="Banfield J.F."/>
        </authorList>
    </citation>
    <scope>NUCLEOTIDE SEQUENCE [LARGE SCALE GENOMIC DNA]</scope>
    <source>
        <strain evidence="2">S2_018_000_R2_104</strain>
    </source>
</reference>
<organism evidence="2 3">
    <name type="scientific">Micavibrio aeruginosavorus</name>
    <dbReference type="NCBI Taxonomy" id="349221"/>
    <lineage>
        <taxon>Bacteria</taxon>
        <taxon>Pseudomonadati</taxon>
        <taxon>Bdellovibrionota</taxon>
        <taxon>Bdellovibrionia</taxon>
        <taxon>Bdellovibrionales</taxon>
        <taxon>Pseudobdellovibrionaceae</taxon>
        <taxon>Micavibrio</taxon>
    </lineage>
</organism>
<gene>
    <name evidence="2" type="ORF">DI626_03005</name>
</gene>
<evidence type="ECO:0000259" key="1">
    <source>
        <dbReference type="Pfam" id="PF09361"/>
    </source>
</evidence>